<protein>
    <submittedName>
        <fullName evidence="1">Uncharacterized protein</fullName>
    </submittedName>
</protein>
<keyword evidence="2" id="KW-1185">Reference proteome</keyword>
<organism evidence="1 2">
    <name type="scientific">Plakobranchus ocellatus</name>
    <dbReference type="NCBI Taxonomy" id="259542"/>
    <lineage>
        <taxon>Eukaryota</taxon>
        <taxon>Metazoa</taxon>
        <taxon>Spiralia</taxon>
        <taxon>Lophotrochozoa</taxon>
        <taxon>Mollusca</taxon>
        <taxon>Gastropoda</taxon>
        <taxon>Heterobranchia</taxon>
        <taxon>Euthyneura</taxon>
        <taxon>Panpulmonata</taxon>
        <taxon>Sacoglossa</taxon>
        <taxon>Placobranchoidea</taxon>
        <taxon>Plakobranchidae</taxon>
        <taxon>Plakobranchus</taxon>
    </lineage>
</organism>
<comment type="caution">
    <text evidence="1">The sequence shown here is derived from an EMBL/GenBank/DDBJ whole genome shotgun (WGS) entry which is preliminary data.</text>
</comment>
<dbReference type="Proteomes" id="UP000735302">
    <property type="component" value="Unassembled WGS sequence"/>
</dbReference>
<evidence type="ECO:0000313" key="1">
    <source>
        <dbReference type="EMBL" id="GFO30709.1"/>
    </source>
</evidence>
<proteinExistence type="predicted"/>
<accession>A0AAV4CDL5</accession>
<gene>
    <name evidence="1" type="ORF">PoB_005721400</name>
</gene>
<name>A0AAV4CDL5_9GAST</name>
<dbReference type="AlphaFoldDB" id="A0AAV4CDL5"/>
<evidence type="ECO:0000313" key="2">
    <source>
        <dbReference type="Proteomes" id="UP000735302"/>
    </source>
</evidence>
<reference evidence="1 2" key="1">
    <citation type="journal article" date="2021" name="Elife">
        <title>Chloroplast acquisition without the gene transfer in kleptoplastic sea slugs, Plakobranchus ocellatus.</title>
        <authorList>
            <person name="Maeda T."/>
            <person name="Takahashi S."/>
            <person name="Yoshida T."/>
            <person name="Shimamura S."/>
            <person name="Takaki Y."/>
            <person name="Nagai Y."/>
            <person name="Toyoda A."/>
            <person name="Suzuki Y."/>
            <person name="Arimoto A."/>
            <person name="Ishii H."/>
            <person name="Satoh N."/>
            <person name="Nishiyama T."/>
            <person name="Hasebe M."/>
            <person name="Maruyama T."/>
            <person name="Minagawa J."/>
            <person name="Obokata J."/>
            <person name="Shigenobu S."/>
        </authorList>
    </citation>
    <scope>NUCLEOTIDE SEQUENCE [LARGE SCALE GENOMIC DNA]</scope>
</reference>
<sequence length="102" mass="11024">MTPGDCKYGREVLSPDILCCDEDGIEASVNYLSGNELKVACAVTARSRAGRAYFNIAQVNIITSEQEVTATWSLSFQERGKEANCRLPPNNAVGNGPISKQN</sequence>
<dbReference type="EMBL" id="BLXT01006256">
    <property type="protein sequence ID" value="GFO30709.1"/>
    <property type="molecule type" value="Genomic_DNA"/>
</dbReference>